<protein>
    <submittedName>
        <fullName evidence="4">GNAT family N-acetyltransferase</fullName>
    </submittedName>
</protein>
<dbReference type="CDD" id="cd04301">
    <property type="entry name" value="NAT_SF"/>
    <property type="match status" value="1"/>
</dbReference>
<evidence type="ECO:0000313" key="5">
    <source>
        <dbReference type="Proteomes" id="UP001165296"/>
    </source>
</evidence>
<feature type="domain" description="N-acetyltransferase" evidence="3">
    <location>
        <begin position="9"/>
        <end position="177"/>
    </location>
</feature>
<evidence type="ECO:0000259" key="3">
    <source>
        <dbReference type="PROSITE" id="PS51186"/>
    </source>
</evidence>
<dbReference type="PROSITE" id="PS51186">
    <property type="entry name" value="GNAT"/>
    <property type="match status" value="1"/>
</dbReference>
<keyword evidence="1" id="KW-0808">Transferase</keyword>
<evidence type="ECO:0000313" key="4">
    <source>
        <dbReference type="EMBL" id="MCB2406497.1"/>
    </source>
</evidence>
<keyword evidence="5" id="KW-1185">Reference proteome</keyword>
<proteinExistence type="predicted"/>
<dbReference type="PANTHER" id="PTHR43877">
    <property type="entry name" value="AMINOALKYLPHOSPHONATE N-ACETYLTRANSFERASE-RELATED-RELATED"/>
    <property type="match status" value="1"/>
</dbReference>
<dbReference type="SUPFAM" id="SSF55729">
    <property type="entry name" value="Acyl-CoA N-acyltransferases (Nat)"/>
    <property type="match status" value="1"/>
</dbReference>
<dbReference type="RefSeq" id="WP_226170438.1">
    <property type="nucleotide sequence ID" value="NZ_JAJADR010000001.1"/>
</dbReference>
<keyword evidence="2" id="KW-0012">Acyltransferase</keyword>
<organism evidence="4 5">
    <name type="scientific">Hymenobacter lucidus</name>
    <dbReference type="NCBI Taxonomy" id="2880930"/>
    <lineage>
        <taxon>Bacteria</taxon>
        <taxon>Pseudomonadati</taxon>
        <taxon>Bacteroidota</taxon>
        <taxon>Cytophagia</taxon>
        <taxon>Cytophagales</taxon>
        <taxon>Hymenobacteraceae</taxon>
        <taxon>Hymenobacter</taxon>
    </lineage>
</organism>
<dbReference type="InterPro" id="IPR016181">
    <property type="entry name" value="Acyl_CoA_acyltransferase"/>
</dbReference>
<dbReference type="Gene3D" id="3.40.630.30">
    <property type="match status" value="1"/>
</dbReference>
<comment type="caution">
    <text evidence="4">The sequence shown here is derived from an EMBL/GenBank/DDBJ whole genome shotgun (WGS) entry which is preliminary data.</text>
</comment>
<name>A0ABS8AJW8_9BACT</name>
<dbReference type="InterPro" id="IPR000182">
    <property type="entry name" value="GNAT_dom"/>
</dbReference>
<dbReference type="Proteomes" id="UP001165296">
    <property type="component" value="Unassembled WGS sequence"/>
</dbReference>
<accession>A0ABS8AJW8</accession>
<dbReference type="Pfam" id="PF13673">
    <property type="entry name" value="Acetyltransf_10"/>
    <property type="match status" value="1"/>
</dbReference>
<evidence type="ECO:0000256" key="2">
    <source>
        <dbReference type="ARBA" id="ARBA00023315"/>
    </source>
</evidence>
<dbReference type="PANTHER" id="PTHR43877:SF1">
    <property type="entry name" value="ACETYLTRANSFERASE"/>
    <property type="match status" value="1"/>
</dbReference>
<reference evidence="4" key="1">
    <citation type="submission" date="2021-10" db="EMBL/GenBank/DDBJ databases">
        <authorList>
            <person name="Dean J.D."/>
            <person name="Kim M.K."/>
            <person name="Newey C.N."/>
            <person name="Stoker T.S."/>
            <person name="Thompson D.W."/>
            <person name="Grose J.H."/>
        </authorList>
    </citation>
    <scope>NUCLEOTIDE SEQUENCE</scope>
    <source>
        <strain evidence="4">BT178</strain>
    </source>
</reference>
<dbReference type="EMBL" id="JAJADR010000001">
    <property type="protein sequence ID" value="MCB2406497.1"/>
    <property type="molecule type" value="Genomic_DNA"/>
</dbReference>
<dbReference type="InterPro" id="IPR050832">
    <property type="entry name" value="Bact_Acetyltransf"/>
</dbReference>
<gene>
    <name evidence="4" type="ORF">LGH74_00785</name>
</gene>
<sequence>MNPTPPSALTTTPATTADIPALVSFVNSVYRGDSSKQGWTTEADLLDGSRIDAASLAEMLQAQGAVLLMARTEAGELVGSVYLQQQAETMYLGMLSVNPTLQGTGIGKYLLHTATDYARQQECRRLKITVISVRHELLAWYERHGYRRTGEELPFHENPAFGTPRQALTLLVLEKPL</sequence>
<evidence type="ECO:0000256" key="1">
    <source>
        <dbReference type="ARBA" id="ARBA00022679"/>
    </source>
</evidence>